<dbReference type="SMART" id="SM01321">
    <property type="entry name" value="Y1_Tnp"/>
    <property type="match status" value="1"/>
</dbReference>
<dbReference type="InterPro" id="IPR002686">
    <property type="entry name" value="Transposase_17"/>
</dbReference>
<accession>A0ABW4N105</accession>
<organism evidence="2 3">
    <name type="scientific">Phenylobacterium terrae</name>
    <dbReference type="NCBI Taxonomy" id="2665495"/>
    <lineage>
        <taxon>Bacteria</taxon>
        <taxon>Pseudomonadati</taxon>
        <taxon>Pseudomonadota</taxon>
        <taxon>Alphaproteobacteria</taxon>
        <taxon>Caulobacterales</taxon>
        <taxon>Caulobacteraceae</taxon>
        <taxon>Phenylobacterium</taxon>
    </lineage>
</organism>
<feature type="domain" description="Transposase IS200-like" evidence="1">
    <location>
        <begin position="9"/>
        <end position="123"/>
    </location>
</feature>
<evidence type="ECO:0000313" key="3">
    <source>
        <dbReference type="Proteomes" id="UP001597237"/>
    </source>
</evidence>
<dbReference type="InterPro" id="IPR036515">
    <property type="entry name" value="Transposase_17_sf"/>
</dbReference>
<sequence>MPRSGRIVYPHVPHHVTQRGNRRAPIFFEPGDQEFYLGLLAEQTRKHAAEVWAFCLMPNHVHLILTPGDERGLGRAMGEVHRLYALRINARHGWSGHLFQDRFASVPMGEDHLVAAFRYVATNPVRAGLAERAQDWRWSSVHAHLAGRDTRLVRVAPLLARVGDIAELLETSEDADARYSEAFAALRQAELTNRPLGVTGRAGAQPVTEDRR</sequence>
<evidence type="ECO:0000259" key="1">
    <source>
        <dbReference type="SMART" id="SM01321"/>
    </source>
</evidence>
<dbReference type="RefSeq" id="WP_377282939.1">
    <property type="nucleotide sequence ID" value="NZ_JBHRSI010000008.1"/>
</dbReference>
<dbReference type="PANTHER" id="PTHR34322">
    <property type="entry name" value="TRANSPOSASE, Y1_TNP DOMAIN-CONTAINING"/>
    <property type="match status" value="1"/>
</dbReference>
<keyword evidence="3" id="KW-1185">Reference proteome</keyword>
<dbReference type="Gene3D" id="3.30.70.1290">
    <property type="entry name" value="Transposase IS200-like"/>
    <property type="match status" value="1"/>
</dbReference>
<comment type="caution">
    <text evidence="2">The sequence shown here is derived from an EMBL/GenBank/DDBJ whole genome shotgun (WGS) entry which is preliminary data.</text>
</comment>
<evidence type="ECO:0000313" key="2">
    <source>
        <dbReference type="EMBL" id="MFD1783869.1"/>
    </source>
</evidence>
<dbReference type="SUPFAM" id="SSF143422">
    <property type="entry name" value="Transposase IS200-like"/>
    <property type="match status" value="1"/>
</dbReference>
<dbReference type="Proteomes" id="UP001597237">
    <property type="component" value="Unassembled WGS sequence"/>
</dbReference>
<dbReference type="PANTHER" id="PTHR34322:SF2">
    <property type="entry name" value="TRANSPOSASE IS200-LIKE DOMAIN-CONTAINING PROTEIN"/>
    <property type="match status" value="1"/>
</dbReference>
<reference evidence="3" key="1">
    <citation type="journal article" date="2019" name="Int. J. Syst. Evol. Microbiol.">
        <title>The Global Catalogue of Microorganisms (GCM) 10K type strain sequencing project: providing services to taxonomists for standard genome sequencing and annotation.</title>
        <authorList>
            <consortium name="The Broad Institute Genomics Platform"/>
            <consortium name="The Broad Institute Genome Sequencing Center for Infectious Disease"/>
            <person name="Wu L."/>
            <person name="Ma J."/>
        </authorList>
    </citation>
    <scope>NUCLEOTIDE SEQUENCE [LARGE SCALE GENOMIC DNA]</scope>
    <source>
        <strain evidence="3">DFY28</strain>
    </source>
</reference>
<protein>
    <submittedName>
        <fullName evidence="2">Transposase</fullName>
    </submittedName>
</protein>
<dbReference type="Pfam" id="PF01797">
    <property type="entry name" value="Y1_Tnp"/>
    <property type="match status" value="1"/>
</dbReference>
<name>A0ABW4N105_9CAUL</name>
<dbReference type="EMBL" id="JBHUEY010000001">
    <property type="protein sequence ID" value="MFD1783869.1"/>
    <property type="molecule type" value="Genomic_DNA"/>
</dbReference>
<proteinExistence type="predicted"/>
<gene>
    <name evidence="2" type="ORF">ACFSC0_10735</name>
</gene>